<evidence type="ECO:0000256" key="4">
    <source>
        <dbReference type="SAM" id="MobiDB-lite"/>
    </source>
</evidence>
<evidence type="ECO:0000256" key="3">
    <source>
        <dbReference type="ARBA" id="ARBA00023163"/>
    </source>
</evidence>
<dbReference type="PRINTS" id="PR00035">
    <property type="entry name" value="HTHGNTR"/>
</dbReference>
<dbReference type="Gene3D" id="1.20.120.530">
    <property type="entry name" value="GntR ligand-binding domain-like"/>
    <property type="match status" value="1"/>
</dbReference>
<dbReference type="Gene3D" id="1.10.10.10">
    <property type="entry name" value="Winged helix-like DNA-binding domain superfamily/Winged helix DNA-binding domain"/>
    <property type="match status" value="1"/>
</dbReference>
<keyword evidence="2" id="KW-0238">DNA-binding</keyword>
<keyword evidence="3" id="KW-0804">Transcription</keyword>
<name>A0A7K1FVD0_9ACTN</name>
<evidence type="ECO:0000313" key="7">
    <source>
        <dbReference type="Proteomes" id="UP000460221"/>
    </source>
</evidence>
<keyword evidence="7" id="KW-1185">Reference proteome</keyword>
<dbReference type="GO" id="GO:0003700">
    <property type="term" value="F:DNA-binding transcription factor activity"/>
    <property type="evidence" value="ECO:0007669"/>
    <property type="project" value="InterPro"/>
</dbReference>
<dbReference type="InterPro" id="IPR008920">
    <property type="entry name" value="TF_FadR/GntR_C"/>
</dbReference>
<dbReference type="SUPFAM" id="SSF48008">
    <property type="entry name" value="GntR ligand-binding domain-like"/>
    <property type="match status" value="1"/>
</dbReference>
<dbReference type="EMBL" id="WLYK01000016">
    <property type="protein sequence ID" value="MTD17163.1"/>
    <property type="molecule type" value="Genomic_DNA"/>
</dbReference>
<accession>A0A7K1FVD0</accession>
<dbReference type="SMART" id="SM00895">
    <property type="entry name" value="FCD"/>
    <property type="match status" value="1"/>
</dbReference>
<dbReference type="InterPro" id="IPR011711">
    <property type="entry name" value="GntR_C"/>
</dbReference>
<dbReference type="PROSITE" id="PS50949">
    <property type="entry name" value="HTH_GNTR"/>
    <property type="match status" value="1"/>
</dbReference>
<evidence type="ECO:0000256" key="1">
    <source>
        <dbReference type="ARBA" id="ARBA00023015"/>
    </source>
</evidence>
<gene>
    <name evidence="6" type="ORF">GIS00_24830</name>
</gene>
<sequence>MQSESSRARAHPLRRVGEQPEPGIVPGSGPVKVPAAKLSRVDMVTDELMELIRTSRQPGDRLPTVDQLGEQFGASRSVVREAIARVAAQGLVEVRQGDGTFVREPDIALVAKSLTHLVHFSNRDQRSLLLDAMETRRVLEGEAARLAASRATPADLSRISHAYEQGRRAHDREDRAAINEWDSAFHGAIADASHNSVLQLMTACVRPLMDEVRSMYPPRRLASAIKDHELIMVALLSRAPLEAAERAMEHIDHVNTELSHLLFDIES</sequence>
<dbReference type="Pfam" id="PF07729">
    <property type="entry name" value="FCD"/>
    <property type="match status" value="1"/>
</dbReference>
<proteinExistence type="predicted"/>
<keyword evidence="1" id="KW-0805">Transcription regulation</keyword>
<evidence type="ECO:0000256" key="2">
    <source>
        <dbReference type="ARBA" id="ARBA00023125"/>
    </source>
</evidence>
<evidence type="ECO:0000259" key="5">
    <source>
        <dbReference type="PROSITE" id="PS50949"/>
    </source>
</evidence>
<dbReference type="GO" id="GO:0003677">
    <property type="term" value="F:DNA binding"/>
    <property type="evidence" value="ECO:0007669"/>
    <property type="project" value="UniProtKB-KW"/>
</dbReference>
<dbReference type="InterPro" id="IPR000524">
    <property type="entry name" value="Tscrpt_reg_HTH_GntR"/>
</dbReference>
<feature type="region of interest" description="Disordered" evidence="4">
    <location>
        <begin position="1"/>
        <end position="31"/>
    </location>
</feature>
<dbReference type="CDD" id="cd07377">
    <property type="entry name" value="WHTH_GntR"/>
    <property type="match status" value="1"/>
</dbReference>
<organism evidence="6 7">
    <name type="scientific">Nakamurella alba</name>
    <dbReference type="NCBI Taxonomy" id="2665158"/>
    <lineage>
        <taxon>Bacteria</taxon>
        <taxon>Bacillati</taxon>
        <taxon>Actinomycetota</taxon>
        <taxon>Actinomycetes</taxon>
        <taxon>Nakamurellales</taxon>
        <taxon>Nakamurellaceae</taxon>
        <taxon>Nakamurella</taxon>
    </lineage>
</organism>
<dbReference type="PANTHER" id="PTHR43537">
    <property type="entry name" value="TRANSCRIPTIONAL REGULATOR, GNTR FAMILY"/>
    <property type="match status" value="1"/>
</dbReference>
<feature type="domain" description="HTH gntR-type" evidence="5">
    <location>
        <begin position="38"/>
        <end position="105"/>
    </location>
</feature>
<comment type="caution">
    <text evidence="6">The sequence shown here is derived from an EMBL/GenBank/DDBJ whole genome shotgun (WGS) entry which is preliminary data.</text>
</comment>
<dbReference type="Pfam" id="PF00392">
    <property type="entry name" value="GntR"/>
    <property type="match status" value="1"/>
</dbReference>
<dbReference type="InterPro" id="IPR036388">
    <property type="entry name" value="WH-like_DNA-bd_sf"/>
</dbReference>
<dbReference type="InterPro" id="IPR036390">
    <property type="entry name" value="WH_DNA-bd_sf"/>
</dbReference>
<dbReference type="Proteomes" id="UP000460221">
    <property type="component" value="Unassembled WGS sequence"/>
</dbReference>
<dbReference type="SMART" id="SM00345">
    <property type="entry name" value="HTH_GNTR"/>
    <property type="match status" value="1"/>
</dbReference>
<reference evidence="6 7" key="1">
    <citation type="submission" date="2019-11" db="EMBL/GenBank/DDBJ databases">
        <authorList>
            <person name="Jiang L.-Q."/>
        </authorList>
    </citation>
    <scope>NUCLEOTIDE SEQUENCE [LARGE SCALE GENOMIC DNA]</scope>
    <source>
        <strain evidence="6 7">YIM 132087</strain>
    </source>
</reference>
<dbReference type="RefSeq" id="WP_154771164.1">
    <property type="nucleotide sequence ID" value="NZ_WLYK01000016.1"/>
</dbReference>
<dbReference type="PANTHER" id="PTHR43537:SF5">
    <property type="entry name" value="UXU OPERON TRANSCRIPTIONAL REGULATOR"/>
    <property type="match status" value="1"/>
</dbReference>
<dbReference type="AlphaFoldDB" id="A0A7K1FVD0"/>
<protein>
    <submittedName>
        <fullName evidence="6">FCD domain-containing protein</fullName>
    </submittedName>
</protein>
<evidence type="ECO:0000313" key="6">
    <source>
        <dbReference type="EMBL" id="MTD17163.1"/>
    </source>
</evidence>
<dbReference type="SUPFAM" id="SSF46785">
    <property type="entry name" value="Winged helix' DNA-binding domain"/>
    <property type="match status" value="1"/>
</dbReference>